<organism evidence="5 6">
    <name type="scientific">Phytomonospora endophytica</name>
    <dbReference type="NCBI Taxonomy" id="714109"/>
    <lineage>
        <taxon>Bacteria</taxon>
        <taxon>Bacillati</taxon>
        <taxon>Actinomycetota</taxon>
        <taxon>Actinomycetes</taxon>
        <taxon>Micromonosporales</taxon>
        <taxon>Micromonosporaceae</taxon>
        <taxon>Phytomonospora</taxon>
    </lineage>
</organism>
<evidence type="ECO:0000313" key="6">
    <source>
        <dbReference type="Proteomes" id="UP000548476"/>
    </source>
</evidence>
<evidence type="ECO:0008006" key="7">
    <source>
        <dbReference type="Google" id="ProtNLM"/>
    </source>
</evidence>
<dbReference type="PANTHER" id="PTHR36220:SF1">
    <property type="entry name" value="GAMMA TUBULIN COMPLEX COMPONENT C-TERMINAL DOMAIN-CONTAINING PROTEIN"/>
    <property type="match status" value="1"/>
</dbReference>
<dbReference type="SMART" id="SM00191">
    <property type="entry name" value="Int_alpha"/>
    <property type="match status" value="3"/>
</dbReference>
<comment type="caution">
    <text evidence="5">The sequence shown here is derived from an EMBL/GenBank/DDBJ whole genome shotgun (WGS) entry which is preliminary data.</text>
</comment>
<dbReference type="PROSITE" id="PS51470">
    <property type="entry name" value="FG_GAP"/>
    <property type="match status" value="1"/>
</dbReference>
<keyword evidence="6" id="KW-1185">Reference proteome</keyword>
<dbReference type="InterPro" id="IPR028994">
    <property type="entry name" value="Integrin_alpha_N"/>
</dbReference>
<evidence type="ECO:0000256" key="3">
    <source>
        <dbReference type="ARBA" id="ARBA00023180"/>
    </source>
</evidence>
<dbReference type="SUPFAM" id="SSF69318">
    <property type="entry name" value="Integrin alpha N-terminal domain"/>
    <property type="match status" value="1"/>
</dbReference>
<dbReference type="InterPro" id="IPR013517">
    <property type="entry name" value="FG-GAP"/>
</dbReference>
<keyword evidence="2" id="KW-0677">Repeat</keyword>
<dbReference type="RefSeq" id="WP_184790440.1">
    <property type="nucleotide sequence ID" value="NZ_BONT01000054.1"/>
</dbReference>
<sequence length="446" mass="45493">MRSPARALGVFIAAAAVITVPVSSATAGEHRPDAINDFDCDGVTDLVFNSAFENVGTVAEAGAITVEYSATRAQVTITQASPGVPGTPEKWDMFGWVHASFDDDGDGCDELVVGSPGENDDAGMVFVIPGSLDGLRTTETVAYNKNSPGVPRTARAGEDFGWTLSAGTTSSGASYLVVGAPGETVRGRVDAGAVYHLLNGRWRAVDQDTPGVPGAPAIFGGFGYSLASADRHFVVGAFRDNEGGTVTVFSHTIVDGSPDALALVEQDTPGISGTSEADDQFGRSVAVISYRPGASAPVGALIAVGVPAETLDGRQTAGMAHVIAVTPTGKVTEVADVQQNTAGVTGTAETNDAFGGDVALGIRDGAPIATPATAILAVTAYGEITDGQPYGAVQIFGDVRTPGDGDVFLSDADGPWSSLATTPTGLLRGNWGQFLDTELPWSALLS</sequence>
<keyword evidence="3" id="KW-0325">Glycoprotein</keyword>
<evidence type="ECO:0000256" key="4">
    <source>
        <dbReference type="SAM" id="SignalP"/>
    </source>
</evidence>
<proteinExistence type="predicted"/>
<protein>
    <recommendedName>
        <fullName evidence="7">FG-GAP repeat protein</fullName>
    </recommendedName>
</protein>
<dbReference type="Gene3D" id="2.130.10.130">
    <property type="entry name" value="Integrin alpha, N-terminal"/>
    <property type="match status" value="1"/>
</dbReference>
<feature type="chain" id="PRO_5032358604" description="FG-GAP repeat protein" evidence="4">
    <location>
        <begin position="28"/>
        <end position="446"/>
    </location>
</feature>
<dbReference type="PANTHER" id="PTHR36220">
    <property type="entry name" value="UNNAMED PRODUCT"/>
    <property type="match status" value="1"/>
</dbReference>
<dbReference type="EMBL" id="JACHGT010000013">
    <property type="protein sequence ID" value="MBB6037620.1"/>
    <property type="molecule type" value="Genomic_DNA"/>
</dbReference>
<dbReference type="Proteomes" id="UP000548476">
    <property type="component" value="Unassembled WGS sequence"/>
</dbReference>
<feature type="signal peptide" evidence="4">
    <location>
        <begin position="1"/>
        <end position="27"/>
    </location>
</feature>
<dbReference type="Pfam" id="PF01839">
    <property type="entry name" value="FG-GAP"/>
    <property type="match status" value="1"/>
</dbReference>
<evidence type="ECO:0000256" key="1">
    <source>
        <dbReference type="ARBA" id="ARBA00022729"/>
    </source>
</evidence>
<name>A0A841G0C7_9ACTN</name>
<dbReference type="InterPro" id="IPR013519">
    <property type="entry name" value="Int_alpha_beta-p"/>
</dbReference>
<evidence type="ECO:0000313" key="5">
    <source>
        <dbReference type="EMBL" id="MBB6037620.1"/>
    </source>
</evidence>
<accession>A0A841G0C7</accession>
<keyword evidence="1 4" id="KW-0732">Signal</keyword>
<evidence type="ECO:0000256" key="2">
    <source>
        <dbReference type="ARBA" id="ARBA00022737"/>
    </source>
</evidence>
<reference evidence="5 6" key="1">
    <citation type="submission" date="2020-08" db="EMBL/GenBank/DDBJ databases">
        <title>Genomic Encyclopedia of Type Strains, Phase IV (KMG-IV): sequencing the most valuable type-strain genomes for metagenomic binning, comparative biology and taxonomic classification.</title>
        <authorList>
            <person name="Goeker M."/>
        </authorList>
    </citation>
    <scope>NUCLEOTIDE SEQUENCE [LARGE SCALE GENOMIC DNA]</scope>
    <source>
        <strain evidence="5 6">YIM 65646</strain>
    </source>
</reference>
<gene>
    <name evidence="5" type="ORF">HNR73_005498</name>
</gene>
<dbReference type="AlphaFoldDB" id="A0A841G0C7"/>